<organism evidence="1 2">
    <name type="scientific">Pseudomonas edaphica</name>
    <dbReference type="NCBI Taxonomy" id="2006980"/>
    <lineage>
        <taxon>Bacteria</taxon>
        <taxon>Pseudomonadati</taxon>
        <taxon>Pseudomonadota</taxon>
        <taxon>Gammaproteobacteria</taxon>
        <taxon>Pseudomonadales</taxon>
        <taxon>Pseudomonadaceae</taxon>
        <taxon>Pseudomonas</taxon>
    </lineage>
</organism>
<evidence type="ECO:0000313" key="1">
    <source>
        <dbReference type="EMBL" id="NVZ57750.1"/>
    </source>
</evidence>
<sequence length="398" mass="45969">MGHIEKTAADKSALGFEYQDLVLVDILVGLKAGESIGLEIFDDLHTENITNDLKLIQVKHSLLGGNITERDTDLWKTLYNWLESLPDLPKDKQIKFELYTNKNLNNQNLVDLLKNSKINKIKIVETIKTIYEDLVEAEKIKDKTASQHPILKFAEALASAELESLDFILDRFEFHTDPSAINKKINDQLSYLAVPDTKIDETRKFIIGAYKDYKFKEICDSKKVLISYETFRTQMGFERILRSARSNDIDYERFYDKYYAFQNVEELSFLNSIFSNQLSDIGVSDADVIEHGMEMLATESLISELKDEGNFTYHDDLRLEQQCHYSWKSIHRDAHETPVVTEAEHLHAAKTCYKATINKELRLKNISLPDGFSKGKFIKLSNTPTIGWKKDWAENYKK</sequence>
<dbReference type="RefSeq" id="WP_177034019.1">
    <property type="nucleotide sequence ID" value="NZ_JACAOZ010000012.1"/>
</dbReference>
<protein>
    <recommendedName>
        <fullName evidence="3">DUF4297 domain-containing protein</fullName>
    </recommendedName>
</protein>
<dbReference type="AlphaFoldDB" id="A0A7Y7V800"/>
<accession>A0A7Y7V800</accession>
<dbReference type="Proteomes" id="UP000560470">
    <property type="component" value="Unassembled WGS sequence"/>
</dbReference>
<dbReference type="EMBL" id="JACAOZ010000012">
    <property type="protein sequence ID" value="NVZ57750.1"/>
    <property type="molecule type" value="Genomic_DNA"/>
</dbReference>
<reference evidence="1 2" key="1">
    <citation type="submission" date="2020-04" db="EMBL/GenBank/DDBJ databases">
        <title>Molecular characterization of pseudomonads from Agaricus bisporus reveal novel blotch 2 pathogens in Western Europe.</title>
        <authorList>
            <person name="Taparia T."/>
            <person name="Krijger M."/>
            <person name="Haynes E."/>
            <person name="Elpinstone J.G."/>
            <person name="Noble R."/>
            <person name="Van Der Wolf J."/>
        </authorList>
    </citation>
    <scope>NUCLEOTIDE SEQUENCE [LARGE SCALE GENOMIC DNA]</scope>
    <source>
        <strain evidence="1 2">B7002</strain>
    </source>
</reference>
<evidence type="ECO:0008006" key="3">
    <source>
        <dbReference type="Google" id="ProtNLM"/>
    </source>
</evidence>
<gene>
    <name evidence="1" type="ORF">HX797_15895</name>
</gene>
<comment type="caution">
    <text evidence="1">The sequence shown here is derived from an EMBL/GenBank/DDBJ whole genome shotgun (WGS) entry which is preliminary data.</text>
</comment>
<evidence type="ECO:0000313" key="2">
    <source>
        <dbReference type="Proteomes" id="UP000560470"/>
    </source>
</evidence>
<proteinExistence type="predicted"/>
<name>A0A7Y7V800_9PSED</name>